<keyword evidence="2" id="KW-1185">Reference proteome</keyword>
<gene>
    <name evidence="1" type="ORF">pdam_00023318</name>
</gene>
<name>A0A3M6U1M1_POCDA</name>
<evidence type="ECO:0000313" key="1">
    <source>
        <dbReference type="EMBL" id="RMX47398.1"/>
    </source>
</evidence>
<sequence length="99" mass="11640">LSQKIDTTIQPVFVSHKIEQDLNWFYAPPSAPTCSRTQKLNFTIGKHFRDKYSLVPRDLTKNFSVIKKCTNEFDCLHYEMFFIQELRRALNVQSVSIRA</sequence>
<dbReference type="Proteomes" id="UP000275408">
    <property type="component" value="Unassembled WGS sequence"/>
</dbReference>
<feature type="non-terminal residue" evidence="1">
    <location>
        <position position="1"/>
    </location>
</feature>
<reference evidence="1 2" key="1">
    <citation type="journal article" date="2018" name="Sci. Rep.">
        <title>Comparative analysis of the Pocillopora damicornis genome highlights role of immune system in coral evolution.</title>
        <authorList>
            <person name="Cunning R."/>
            <person name="Bay R.A."/>
            <person name="Gillette P."/>
            <person name="Baker A.C."/>
            <person name="Traylor-Knowles N."/>
        </authorList>
    </citation>
    <scope>NUCLEOTIDE SEQUENCE [LARGE SCALE GENOMIC DNA]</scope>
    <source>
        <strain evidence="1">RSMAS</strain>
        <tissue evidence="1">Whole animal</tissue>
    </source>
</reference>
<dbReference type="EMBL" id="RCHS01002422">
    <property type="protein sequence ID" value="RMX47398.1"/>
    <property type="molecule type" value="Genomic_DNA"/>
</dbReference>
<feature type="non-terminal residue" evidence="1">
    <location>
        <position position="99"/>
    </location>
</feature>
<organism evidence="1 2">
    <name type="scientific">Pocillopora damicornis</name>
    <name type="common">Cauliflower coral</name>
    <name type="synonym">Millepora damicornis</name>
    <dbReference type="NCBI Taxonomy" id="46731"/>
    <lineage>
        <taxon>Eukaryota</taxon>
        <taxon>Metazoa</taxon>
        <taxon>Cnidaria</taxon>
        <taxon>Anthozoa</taxon>
        <taxon>Hexacorallia</taxon>
        <taxon>Scleractinia</taxon>
        <taxon>Astrocoeniina</taxon>
        <taxon>Pocilloporidae</taxon>
        <taxon>Pocillopora</taxon>
    </lineage>
</organism>
<comment type="caution">
    <text evidence="1">The sequence shown here is derived from an EMBL/GenBank/DDBJ whole genome shotgun (WGS) entry which is preliminary data.</text>
</comment>
<dbReference type="AlphaFoldDB" id="A0A3M6U1M1"/>
<accession>A0A3M6U1M1</accession>
<evidence type="ECO:0000313" key="2">
    <source>
        <dbReference type="Proteomes" id="UP000275408"/>
    </source>
</evidence>
<proteinExistence type="predicted"/>
<protein>
    <submittedName>
        <fullName evidence="1">Uncharacterized protein</fullName>
    </submittedName>
</protein>